<feature type="transmembrane region" description="Helical" evidence="2">
    <location>
        <begin position="195"/>
        <end position="213"/>
    </location>
</feature>
<dbReference type="Pfam" id="PF07907">
    <property type="entry name" value="YibE_F"/>
    <property type="match status" value="1"/>
</dbReference>
<keyword evidence="2" id="KW-1133">Transmembrane helix</keyword>
<feature type="region of interest" description="Disordered" evidence="1">
    <location>
        <begin position="90"/>
        <end position="109"/>
    </location>
</feature>
<gene>
    <name evidence="3" type="ORF">CMASS_09535</name>
</gene>
<feature type="region of interest" description="Disordered" evidence="1">
    <location>
        <begin position="1"/>
        <end position="27"/>
    </location>
</feature>
<dbReference type="PANTHER" id="PTHR41771">
    <property type="entry name" value="MEMBRANE PROTEIN-RELATED"/>
    <property type="match status" value="1"/>
</dbReference>
<protein>
    <submittedName>
        <fullName evidence="3">YibE/F-like protein</fullName>
    </submittedName>
</protein>
<keyword evidence="4" id="KW-1185">Reference proteome</keyword>
<feature type="transmembrane region" description="Helical" evidence="2">
    <location>
        <begin position="252"/>
        <end position="271"/>
    </location>
</feature>
<feature type="transmembrane region" description="Helical" evidence="2">
    <location>
        <begin position="387"/>
        <end position="412"/>
    </location>
</feature>
<dbReference type="RefSeq" id="WP_084684409.1">
    <property type="nucleotide sequence ID" value="NZ_ATVG01000005.1"/>
</dbReference>
<evidence type="ECO:0000313" key="4">
    <source>
        <dbReference type="Proteomes" id="UP001220064"/>
    </source>
</evidence>
<sequence>MGRHHATKPAARPATHSHAHSHDAVPDGGMTQPRLTLLIALAFVAVVTAIGLVALWPHASTEDATSDEFAQTYSLNQPRVNGEVTAVEQCQAQPASPQPESPQPEEPHECRTATVAITSGDAEGETTTLTHYGVPGEPQLNEGDKIVLSVVHDEAGTASYAFADYQRGTSLLLWGVIVAAAIVAFAAWHGLRSLIALALSLGVVFFFLLPGLAAGSHPVALALTACSAIILLSVPIVHGLNWKSASALGGNMVALAVAAVLARVAIGSTHLQGMSSEDNLHLALYMPGVSIVGVLLCGFIVGTLGGLNDVTIGQASTVTELSQSNPDAGPLQLFASAMKVGRDHISSVVYTIVLTYAGAMLPLLMMMQASHQHAGSLLGSDLMATELLRSGVGALALALAVPLTTLIAAWTVPTRSREDLWQGNK</sequence>
<dbReference type="InterPro" id="IPR012507">
    <property type="entry name" value="YibE_F"/>
</dbReference>
<proteinExistence type="predicted"/>
<keyword evidence="2" id="KW-0812">Transmembrane</keyword>
<evidence type="ECO:0000256" key="2">
    <source>
        <dbReference type="SAM" id="Phobius"/>
    </source>
</evidence>
<feature type="transmembrane region" description="Helical" evidence="2">
    <location>
        <begin position="219"/>
        <end position="240"/>
    </location>
</feature>
<organism evidence="3 4">
    <name type="scientific">Corynebacterium massiliense DSM 45435</name>
    <dbReference type="NCBI Taxonomy" id="1121364"/>
    <lineage>
        <taxon>Bacteria</taxon>
        <taxon>Bacillati</taxon>
        <taxon>Actinomycetota</taxon>
        <taxon>Actinomycetes</taxon>
        <taxon>Mycobacteriales</taxon>
        <taxon>Corynebacteriaceae</taxon>
        <taxon>Corynebacterium</taxon>
    </lineage>
</organism>
<feature type="transmembrane region" description="Helical" evidence="2">
    <location>
        <begin position="348"/>
        <end position="367"/>
    </location>
</feature>
<feature type="transmembrane region" description="Helical" evidence="2">
    <location>
        <begin position="283"/>
        <end position="307"/>
    </location>
</feature>
<keyword evidence="2" id="KW-0472">Membrane</keyword>
<dbReference type="Proteomes" id="UP001220064">
    <property type="component" value="Chromosome"/>
</dbReference>
<accession>A0ABY7U9F0</accession>
<dbReference type="PANTHER" id="PTHR41771:SF1">
    <property type="entry name" value="MEMBRANE PROTEIN"/>
    <property type="match status" value="1"/>
</dbReference>
<evidence type="ECO:0000256" key="1">
    <source>
        <dbReference type="SAM" id="MobiDB-lite"/>
    </source>
</evidence>
<dbReference type="EMBL" id="CP063189">
    <property type="protein sequence ID" value="WCZ33319.1"/>
    <property type="molecule type" value="Genomic_DNA"/>
</dbReference>
<feature type="transmembrane region" description="Helical" evidence="2">
    <location>
        <begin position="35"/>
        <end position="56"/>
    </location>
</feature>
<reference evidence="3 4" key="1">
    <citation type="submission" date="2020-10" db="EMBL/GenBank/DDBJ databases">
        <title>Complete genome sequence of Corynebacterium massiliense DSM 45435, type strain of Corynebacterium massiliense.</title>
        <authorList>
            <person name="Busche T."/>
            <person name="Kalinowski J."/>
            <person name="Ruckert C."/>
        </authorList>
    </citation>
    <scope>NUCLEOTIDE SEQUENCE [LARGE SCALE GENOMIC DNA]</scope>
    <source>
        <strain evidence="3 4">DSM 45435</strain>
    </source>
</reference>
<feature type="transmembrane region" description="Helical" evidence="2">
    <location>
        <begin position="171"/>
        <end position="188"/>
    </location>
</feature>
<evidence type="ECO:0000313" key="3">
    <source>
        <dbReference type="EMBL" id="WCZ33319.1"/>
    </source>
</evidence>
<name>A0ABY7U9F0_9CORY</name>